<dbReference type="Pfam" id="PF07963">
    <property type="entry name" value="N_methyl"/>
    <property type="match status" value="1"/>
</dbReference>
<reference evidence="2 3" key="1">
    <citation type="submission" date="2019-09" db="EMBL/GenBank/DDBJ databases">
        <title>FDA dAtabase for Regulatory Grade micrObial Sequences (FDA-ARGOS): Supporting development and validation of Infectious Disease Dx tests.</title>
        <authorList>
            <person name="Sciortino C."/>
            <person name="Tallon L."/>
            <person name="Sadzewicz L."/>
            <person name="Vavikolanu K."/>
            <person name="Mehta A."/>
            <person name="Aluvathingal J."/>
            <person name="Nadendla S."/>
            <person name="Nandy P."/>
            <person name="Geyer C."/>
            <person name="Yan Y."/>
            <person name="Sichtig H."/>
        </authorList>
    </citation>
    <scope>NUCLEOTIDE SEQUENCE [LARGE SCALE GENOMIC DNA]</scope>
    <source>
        <strain evidence="2 3">FDAARGOS_664</strain>
    </source>
</reference>
<dbReference type="SUPFAM" id="SSF54523">
    <property type="entry name" value="Pili subunits"/>
    <property type="match status" value="1"/>
</dbReference>
<dbReference type="AlphaFoldDB" id="A0A5P2H363"/>
<dbReference type="InterPro" id="IPR045584">
    <property type="entry name" value="Pilin-like"/>
</dbReference>
<evidence type="ECO:0000256" key="1">
    <source>
        <dbReference type="SAM" id="Phobius"/>
    </source>
</evidence>
<dbReference type="NCBIfam" id="TIGR02532">
    <property type="entry name" value="IV_pilin_GFxxxE"/>
    <property type="match status" value="1"/>
</dbReference>
<evidence type="ECO:0000313" key="2">
    <source>
        <dbReference type="EMBL" id="QET02537.1"/>
    </source>
</evidence>
<feature type="transmembrane region" description="Helical" evidence="1">
    <location>
        <begin position="12"/>
        <end position="36"/>
    </location>
</feature>
<dbReference type="EMBL" id="CP044065">
    <property type="protein sequence ID" value="QET02537.1"/>
    <property type="molecule type" value="Genomic_DNA"/>
</dbReference>
<gene>
    <name evidence="2" type="ORF">FOB72_11150</name>
</gene>
<keyword evidence="1" id="KW-1133">Transmembrane helix</keyword>
<keyword evidence="1" id="KW-0812">Transmembrane</keyword>
<accession>A0A5P2H363</accession>
<protein>
    <submittedName>
        <fullName evidence="2">Prepilin-type N-terminal cleavage/methylation domain-containing protein</fullName>
    </submittedName>
</protein>
<dbReference type="Gene3D" id="3.55.40.10">
    <property type="entry name" value="minor pseudopilin epsh domain"/>
    <property type="match status" value="1"/>
</dbReference>
<dbReference type="OrthoDB" id="8966652at2"/>
<proteinExistence type="predicted"/>
<dbReference type="InterPro" id="IPR012902">
    <property type="entry name" value="N_methyl_site"/>
</dbReference>
<dbReference type="Proteomes" id="UP000322822">
    <property type="component" value="Chromosome 1"/>
</dbReference>
<keyword evidence="1" id="KW-0472">Membrane</keyword>
<name>A0A5P2H363_9BURK</name>
<evidence type="ECO:0000313" key="3">
    <source>
        <dbReference type="Proteomes" id="UP000322822"/>
    </source>
</evidence>
<sequence>MLTDGIEMTSRYRCGLSLVECLVTLAVAAILAAAAYPALHAVVAEQTVTHAADRLAASLALGRSIAATQLTDTALLPLAGHAAFDHGWQIVSRAHPDAPLLAVPLPDRCLRIALRGSRHESRRETHNAGHGAHAPGIRWTAVGYSRSEHGGFHAATFVVRCHGARRQVRLGAQGRIRICRPPAGLHRHADRDCD</sequence>
<organism evidence="2 3">
    <name type="scientific">Cupriavidus pauculus</name>
    <dbReference type="NCBI Taxonomy" id="82633"/>
    <lineage>
        <taxon>Bacteria</taxon>
        <taxon>Pseudomonadati</taxon>
        <taxon>Pseudomonadota</taxon>
        <taxon>Betaproteobacteria</taxon>
        <taxon>Burkholderiales</taxon>
        <taxon>Burkholderiaceae</taxon>
        <taxon>Cupriavidus</taxon>
    </lineage>
</organism>